<protein>
    <submittedName>
        <fullName evidence="1">Uncharacterized protein</fullName>
    </submittedName>
</protein>
<dbReference type="EnsemblPlants" id="TraesCS6B02G012200.1">
    <property type="protein sequence ID" value="TraesCS6B02G012200.1"/>
    <property type="gene ID" value="TraesCS6B02G012200"/>
</dbReference>
<evidence type="ECO:0000313" key="2">
    <source>
        <dbReference type="Proteomes" id="UP000019116"/>
    </source>
</evidence>
<dbReference type="Gramene" id="TraesCLE_scaffold_153615_01G000200.1">
    <property type="protein sequence ID" value="TraesCLE_scaffold_153615_01G000200.1"/>
    <property type="gene ID" value="TraesCLE_scaffold_153615_01G000200"/>
</dbReference>
<name>A0A3B6PG28_WHEAT</name>
<dbReference type="InterPro" id="IPR043459">
    <property type="entry name" value="NFD6/NOXY2-like"/>
</dbReference>
<dbReference type="Gramene" id="TraesCAD_scaffold_016784_01G000100.1">
    <property type="protein sequence ID" value="TraesCAD_scaffold_016784_01G000100.1"/>
    <property type="gene ID" value="TraesCAD_scaffold_016784_01G000100"/>
</dbReference>
<proteinExistence type="predicted"/>
<keyword evidence="2" id="KW-1185">Reference proteome</keyword>
<dbReference type="Gramene" id="TraesCS6B02G012200.1">
    <property type="protein sequence ID" value="TraesCS6B02G012200.1"/>
    <property type="gene ID" value="TraesCS6B02G012200"/>
</dbReference>
<dbReference type="Gramene" id="TraesCS6B03G0026400.1">
    <property type="protein sequence ID" value="TraesCS6B03G0026400.1.CDS"/>
    <property type="gene ID" value="TraesCS6B03G0026400"/>
</dbReference>
<evidence type="ECO:0000313" key="1">
    <source>
        <dbReference type="EnsemblPlants" id="TraesCS6B02G012200.1"/>
    </source>
</evidence>
<dbReference type="PANTHER" id="PTHR33156">
    <property type="entry name" value="OS02G0230000 PROTEIN"/>
    <property type="match status" value="1"/>
</dbReference>
<sequence>MAAAARLLLRSSASVIRAAPGRSSSLGVGARPSIRRALAAPPRLLRLPVEASFCLESLLPLHSATASAQLKSMLAVVPGQGIGWIIKDN</sequence>
<reference evidence="1" key="2">
    <citation type="submission" date="2018-10" db="UniProtKB">
        <authorList>
            <consortium name="EnsemblPlants"/>
        </authorList>
    </citation>
    <scope>IDENTIFICATION</scope>
</reference>
<dbReference type="OrthoDB" id="736963at2759"/>
<organism evidence="1">
    <name type="scientific">Triticum aestivum</name>
    <name type="common">Wheat</name>
    <dbReference type="NCBI Taxonomy" id="4565"/>
    <lineage>
        <taxon>Eukaryota</taxon>
        <taxon>Viridiplantae</taxon>
        <taxon>Streptophyta</taxon>
        <taxon>Embryophyta</taxon>
        <taxon>Tracheophyta</taxon>
        <taxon>Spermatophyta</taxon>
        <taxon>Magnoliopsida</taxon>
        <taxon>Liliopsida</taxon>
        <taxon>Poales</taxon>
        <taxon>Poaceae</taxon>
        <taxon>BOP clade</taxon>
        <taxon>Pooideae</taxon>
        <taxon>Triticodae</taxon>
        <taxon>Triticeae</taxon>
        <taxon>Triticinae</taxon>
        <taxon>Triticum</taxon>
    </lineage>
</organism>
<dbReference type="AlphaFoldDB" id="A0A3B6PG28"/>
<reference evidence="1" key="1">
    <citation type="submission" date="2018-08" db="EMBL/GenBank/DDBJ databases">
        <authorList>
            <person name="Rossello M."/>
        </authorList>
    </citation>
    <scope>NUCLEOTIDE SEQUENCE [LARGE SCALE GENOMIC DNA]</scope>
    <source>
        <strain evidence="1">cv. Chinese Spring</strain>
    </source>
</reference>
<dbReference type="Proteomes" id="UP000019116">
    <property type="component" value="Chromosome 6B"/>
</dbReference>
<dbReference type="PANTHER" id="PTHR33156:SF59">
    <property type="entry name" value="PROTEIN NUCLEAR FUSION DEFECTIVE 6, CHLOROPLASTIC_MITOCHONDRIAL-LIKE"/>
    <property type="match status" value="1"/>
</dbReference>
<accession>A0A3B6PG28</accession>